<accession>G0W365</accession>
<dbReference type="OMA" id="QNHNGHM"/>
<dbReference type="InterPro" id="IPR040049">
    <property type="entry name" value="Ribosomal_mS25/mL61"/>
</dbReference>
<comment type="subcellular location">
    <subcellularLocation>
        <location evidence="1">Mitochondrion</location>
    </subcellularLocation>
</comment>
<evidence type="ECO:0000256" key="4">
    <source>
        <dbReference type="ARBA" id="ARBA00023274"/>
    </source>
</evidence>
<dbReference type="GeneID" id="11495398"/>
<dbReference type="Proteomes" id="UP000000689">
    <property type="component" value="Chromosome 1"/>
</dbReference>
<gene>
    <name evidence="6" type="primary">NDAI0A00950</name>
    <name evidence="6" type="ordered locus">NDAI_0A00950</name>
</gene>
<feature type="domain" description="Ribosomal protein/NADH dehydrogenase" evidence="5">
    <location>
        <begin position="40"/>
        <end position="121"/>
    </location>
</feature>
<evidence type="ECO:0000256" key="2">
    <source>
        <dbReference type="ARBA" id="ARBA00022980"/>
    </source>
</evidence>
<dbReference type="SUPFAM" id="SSF52833">
    <property type="entry name" value="Thioredoxin-like"/>
    <property type="match status" value="1"/>
</dbReference>
<keyword evidence="3" id="KW-0496">Mitochondrion</keyword>
<dbReference type="KEGG" id="ndi:NDAI_0A00950"/>
<keyword evidence="7" id="KW-1185">Reference proteome</keyword>
<evidence type="ECO:0000259" key="5">
    <source>
        <dbReference type="SMART" id="SM00916"/>
    </source>
</evidence>
<name>G0W365_NAUDC</name>
<dbReference type="STRING" id="1071378.G0W365"/>
<dbReference type="InterPro" id="IPR007741">
    <property type="entry name" value="Ribosomal_mL43/mS25/NADH_DH"/>
</dbReference>
<evidence type="ECO:0000313" key="7">
    <source>
        <dbReference type="Proteomes" id="UP000000689"/>
    </source>
</evidence>
<dbReference type="PANTHER" id="PTHR13274">
    <property type="entry name" value="MITOCHONDRIAL RIBOSOMAL PROTEIN S25"/>
    <property type="match status" value="1"/>
</dbReference>
<reference evidence="6 7" key="1">
    <citation type="journal article" date="2011" name="Proc. Natl. Acad. Sci. U.S.A.">
        <title>Evolutionary erosion of yeast sex chromosomes by mating-type switching accidents.</title>
        <authorList>
            <person name="Gordon J.L."/>
            <person name="Armisen D."/>
            <person name="Proux-Wera E."/>
            <person name="Oheigeartaigh S.S."/>
            <person name="Byrne K.P."/>
            <person name="Wolfe K.H."/>
        </authorList>
    </citation>
    <scope>NUCLEOTIDE SEQUENCE [LARGE SCALE GENOMIC DNA]</scope>
    <source>
        <strain evidence="7">ATCC 10597 / BCRC 20456 / CBS 421 / NBRC 0211 / NRRL Y-12639</strain>
    </source>
</reference>
<dbReference type="EMBL" id="HE580267">
    <property type="protein sequence ID" value="CCD22253.1"/>
    <property type="molecule type" value="Genomic_DNA"/>
</dbReference>
<dbReference type="GO" id="GO:0032543">
    <property type="term" value="P:mitochondrial translation"/>
    <property type="evidence" value="ECO:0007669"/>
    <property type="project" value="EnsemblFungi"/>
</dbReference>
<dbReference type="GO" id="GO:0003735">
    <property type="term" value="F:structural constituent of ribosome"/>
    <property type="evidence" value="ECO:0007669"/>
    <property type="project" value="EnsemblFungi"/>
</dbReference>
<dbReference type="eggNOG" id="ENOG502S1AY">
    <property type="taxonomic scope" value="Eukaryota"/>
</dbReference>
<evidence type="ECO:0000313" key="6">
    <source>
        <dbReference type="EMBL" id="CCD22253.1"/>
    </source>
</evidence>
<dbReference type="OrthoDB" id="1696305at2759"/>
<dbReference type="InterPro" id="IPR036249">
    <property type="entry name" value="Thioredoxin-like_sf"/>
</dbReference>
<dbReference type="HOGENOM" id="CLU_141769_0_0_1"/>
<keyword evidence="2" id="KW-0689">Ribosomal protein</keyword>
<keyword evidence="4" id="KW-0687">Ribonucleoprotein</keyword>
<dbReference type="PANTHER" id="PTHR13274:SF2">
    <property type="entry name" value="SMALL RIBOSOMAL SUBUNIT PROTEIN MS25"/>
    <property type="match status" value="1"/>
</dbReference>
<dbReference type="Pfam" id="PF05047">
    <property type="entry name" value="L51_S25_CI-B8"/>
    <property type="match status" value="1"/>
</dbReference>
<evidence type="ECO:0000256" key="3">
    <source>
        <dbReference type="ARBA" id="ARBA00023128"/>
    </source>
</evidence>
<protein>
    <recommendedName>
        <fullName evidence="5">Ribosomal protein/NADH dehydrogenase domain-containing protein</fullName>
    </recommendedName>
</protein>
<dbReference type="AlphaFoldDB" id="G0W365"/>
<dbReference type="RefSeq" id="XP_003667496.1">
    <property type="nucleotide sequence ID" value="XM_003667448.1"/>
</dbReference>
<organism evidence="6 7">
    <name type="scientific">Naumovozyma dairenensis (strain ATCC 10597 / BCRC 20456 / CBS 421 / NBRC 0211 / NRRL Y-12639)</name>
    <name type="common">Saccharomyces dairenensis</name>
    <dbReference type="NCBI Taxonomy" id="1071378"/>
    <lineage>
        <taxon>Eukaryota</taxon>
        <taxon>Fungi</taxon>
        <taxon>Dikarya</taxon>
        <taxon>Ascomycota</taxon>
        <taxon>Saccharomycotina</taxon>
        <taxon>Saccharomycetes</taxon>
        <taxon>Saccharomycetales</taxon>
        <taxon>Saccharomycetaceae</taxon>
        <taxon>Naumovozyma</taxon>
    </lineage>
</organism>
<dbReference type="GO" id="GO:0005762">
    <property type="term" value="C:mitochondrial large ribosomal subunit"/>
    <property type="evidence" value="ECO:0007669"/>
    <property type="project" value="EnsemblFungi"/>
</dbReference>
<sequence>MSHVIRQINFLNAISYSTKKPQILLNATKYSGLRLTFQVQNHNGHMGARKFWHEYLPTLKFYNPNLKFDVIRISNPDKRKRDIPCTLEILGKEDQVLGSIDMRNKQYDEIMDQLSESIDHTTVPEQDLVKVQYKAT</sequence>
<evidence type="ECO:0000256" key="1">
    <source>
        <dbReference type="ARBA" id="ARBA00004173"/>
    </source>
</evidence>
<proteinExistence type="predicted"/>
<dbReference type="SMART" id="SM00916">
    <property type="entry name" value="L51_S25_CI-B8"/>
    <property type="match status" value="1"/>
</dbReference>